<gene>
    <name evidence="1" type="ORF">TRITD_2Bv1G051370</name>
</gene>
<proteinExistence type="predicted"/>
<organism evidence="1 2">
    <name type="scientific">Triticum turgidum subsp. durum</name>
    <name type="common">Durum wheat</name>
    <name type="synonym">Triticum durum</name>
    <dbReference type="NCBI Taxonomy" id="4567"/>
    <lineage>
        <taxon>Eukaryota</taxon>
        <taxon>Viridiplantae</taxon>
        <taxon>Streptophyta</taxon>
        <taxon>Embryophyta</taxon>
        <taxon>Tracheophyta</taxon>
        <taxon>Spermatophyta</taxon>
        <taxon>Magnoliopsida</taxon>
        <taxon>Liliopsida</taxon>
        <taxon>Poales</taxon>
        <taxon>Poaceae</taxon>
        <taxon>BOP clade</taxon>
        <taxon>Pooideae</taxon>
        <taxon>Triticodae</taxon>
        <taxon>Triticeae</taxon>
        <taxon>Triticinae</taxon>
        <taxon>Triticum</taxon>
    </lineage>
</organism>
<dbReference type="Gramene" id="TRITD2Bv1G051370.1">
    <property type="protein sequence ID" value="TRITD2Bv1G051370.1"/>
    <property type="gene ID" value="TRITD2Bv1G051370"/>
</dbReference>
<accession>A0A9R1PGS4</accession>
<evidence type="ECO:0000313" key="2">
    <source>
        <dbReference type="Proteomes" id="UP000324705"/>
    </source>
</evidence>
<name>A0A9R1PGS4_TRITD</name>
<dbReference type="EMBL" id="LT934114">
    <property type="protein sequence ID" value="VAH43015.1"/>
    <property type="molecule type" value="Genomic_DNA"/>
</dbReference>
<sequence>MLLPLTDTRWVRRGDFSIPYGVRRWRREKARTVALAPSSCGGAWAVGSGGIGDGEDANVRQGVLRQRRQRARRLGRRPRPLPLAGVVACDTNSFAWRKLKGSKTSTKISECIPSFCTAYVVSKGKLSFVHSYT</sequence>
<protein>
    <submittedName>
        <fullName evidence="1">Uncharacterized protein</fullName>
    </submittedName>
</protein>
<keyword evidence="2" id="KW-1185">Reference proteome</keyword>
<dbReference type="Proteomes" id="UP000324705">
    <property type="component" value="Chromosome 2B"/>
</dbReference>
<evidence type="ECO:0000313" key="1">
    <source>
        <dbReference type="EMBL" id="VAH43015.1"/>
    </source>
</evidence>
<reference evidence="1 2" key="1">
    <citation type="submission" date="2017-09" db="EMBL/GenBank/DDBJ databases">
        <authorList>
            <consortium name="International Durum Wheat Genome Sequencing Consortium (IDWGSC)"/>
            <person name="Milanesi L."/>
        </authorList>
    </citation>
    <scope>NUCLEOTIDE SEQUENCE [LARGE SCALE GENOMIC DNA]</scope>
    <source>
        <strain evidence="2">cv. Svevo</strain>
    </source>
</reference>
<dbReference type="AlphaFoldDB" id="A0A9R1PGS4"/>